<evidence type="ECO:0000256" key="4">
    <source>
        <dbReference type="ARBA" id="ARBA00038652"/>
    </source>
</evidence>
<gene>
    <name evidence="6" type="ORF">H8710_12290</name>
</gene>
<name>A0A926E620_9FIRM</name>
<keyword evidence="6" id="KW-0540">Nuclease</keyword>
<sequence>MTPEQLKASILQYAIQGKLVEQRPEEGTGEELYQQIQAEKQRLIKEKKIKKEKPLADITDNEIPFDIPETWVWIRVGDTGSWGSGATPSRTNPAYYGGSIPWLKTGDLNNGFIKEVPEYITELALEKTSVRLNPVGSVLMAMYGATIGKLGILEIPVTTNQACCACIPYAGMYNKYLFYYLMSMRKTYIGMAEGGAQPNISKEKIVNSILPLPPLAEQKRIVAKIEELLPYVDRYAAAYEKLEQFNAKFPEDMKKSILQYAIQGKLVEQRPEEGTGEELYRQIQAEKQRLIKESKIKKEKPLAEITEDEIPFDIPDSWKWVRLNDAVLSVADIDHKMPETVENNGYPYISPVNFTPTGIDYDNAKMVGKSDFEHLSKKCKPEKGDIVFPRYGTIGVVRMVDTDREFLVSYSCCTVKNMANLMHPQYVFYVLQSGMIKQEINRYINKTTQPNVGLQSIKQFLFPLPPLAEQKRIVAKLEEILPLCERLK</sequence>
<dbReference type="InterPro" id="IPR000055">
    <property type="entry name" value="Restrct_endonuc_typeI_TRD"/>
</dbReference>
<evidence type="ECO:0000256" key="1">
    <source>
        <dbReference type="ARBA" id="ARBA00010923"/>
    </source>
</evidence>
<organism evidence="6 7">
    <name type="scientific">Fumia xinanensis</name>
    <dbReference type="NCBI Taxonomy" id="2763659"/>
    <lineage>
        <taxon>Bacteria</taxon>
        <taxon>Bacillati</taxon>
        <taxon>Bacillota</taxon>
        <taxon>Clostridia</taxon>
        <taxon>Eubacteriales</taxon>
        <taxon>Oscillospiraceae</taxon>
        <taxon>Fumia</taxon>
    </lineage>
</organism>
<protein>
    <submittedName>
        <fullName evidence="6">Restriction endonuclease subunit S</fullName>
    </submittedName>
</protein>
<evidence type="ECO:0000313" key="6">
    <source>
        <dbReference type="EMBL" id="MBC8560844.1"/>
    </source>
</evidence>
<keyword evidence="6" id="KW-0255">Endonuclease</keyword>
<comment type="caution">
    <text evidence="6">The sequence shown here is derived from an EMBL/GenBank/DDBJ whole genome shotgun (WGS) entry which is preliminary data.</text>
</comment>
<evidence type="ECO:0000313" key="7">
    <source>
        <dbReference type="Proteomes" id="UP000610760"/>
    </source>
</evidence>
<evidence type="ECO:0000256" key="2">
    <source>
        <dbReference type="ARBA" id="ARBA00022747"/>
    </source>
</evidence>
<dbReference type="PANTHER" id="PTHR43140:SF1">
    <property type="entry name" value="TYPE I RESTRICTION ENZYME ECOKI SPECIFICITY SUBUNIT"/>
    <property type="match status" value="1"/>
</dbReference>
<dbReference type="GO" id="GO:0004519">
    <property type="term" value="F:endonuclease activity"/>
    <property type="evidence" value="ECO:0007669"/>
    <property type="project" value="UniProtKB-KW"/>
</dbReference>
<keyword evidence="6" id="KW-0378">Hydrolase</keyword>
<evidence type="ECO:0000256" key="3">
    <source>
        <dbReference type="ARBA" id="ARBA00023125"/>
    </source>
</evidence>
<keyword evidence="7" id="KW-1185">Reference proteome</keyword>
<dbReference type="AlphaFoldDB" id="A0A926E620"/>
<dbReference type="Proteomes" id="UP000610760">
    <property type="component" value="Unassembled WGS sequence"/>
</dbReference>
<keyword evidence="2" id="KW-0680">Restriction system</keyword>
<dbReference type="SUPFAM" id="SSF116734">
    <property type="entry name" value="DNA methylase specificity domain"/>
    <property type="match status" value="2"/>
</dbReference>
<dbReference type="Pfam" id="PF01420">
    <property type="entry name" value="Methylase_S"/>
    <property type="match status" value="2"/>
</dbReference>
<dbReference type="InterPro" id="IPR051212">
    <property type="entry name" value="Type-I_RE_S_subunit"/>
</dbReference>
<keyword evidence="3" id="KW-0238">DNA-binding</keyword>
<comment type="subunit">
    <text evidence="4">The methyltransferase is composed of M and S polypeptides.</text>
</comment>
<reference evidence="6" key="1">
    <citation type="submission" date="2020-08" db="EMBL/GenBank/DDBJ databases">
        <title>Genome public.</title>
        <authorList>
            <person name="Liu C."/>
            <person name="Sun Q."/>
        </authorList>
    </citation>
    <scope>NUCLEOTIDE SEQUENCE</scope>
    <source>
        <strain evidence="6">NSJ-33</strain>
    </source>
</reference>
<proteinExistence type="inferred from homology"/>
<feature type="domain" description="Type I restriction modification DNA specificity" evidence="5">
    <location>
        <begin position="68"/>
        <end position="228"/>
    </location>
</feature>
<dbReference type="Gene3D" id="3.90.220.20">
    <property type="entry name" value="DNA methylase specificity domains"/>
    <property type="match status" value="2"/>
</dbReference>
<dbReference type="GO" id="GO:0009307">
    <property type="term" value="P:DNA restriction-modification system"/>
    <property type="evidence" value="ECO:0007669"/>
    <property type="project" value="UniProtKB-KW"/>
</dbReference>
<dbReference type="GO" id="GO:0003677">
    <property type="term" value="F:DNA binding"/>
    <property type="evidence" value="ECO:0007669"/>
    <property type="project" value="UniProtKB-KW"/>
</dbReference>
<dbReference type="EMBL" id="JACRSV010000005">
    <property type="protein sequence ID" value="MBC8560844.1"/>
    <property type="molecule type" value="Genomic_DNA"/>
</dbReference>
<dbReference type="InterPro" id="IPR044946">
    <property type="entry name" value="Restrct_endonuc_typeI_TRD_sf"/>
</dbReference>
<dbReference type="RefSeq" id="WP_249296142.1">
    <property type="nucleotide sequence ID" value="NZ_JACRSV010000005.1"/>
</dbReference>
<accession>A0A926E620</accession>
<dbReference type="CDD" id="cd17246">
    <property type="entry name" value="RMtype1_S_SonII-TRD2-CR2_like"/>
    <property type="match status" value="1"/>
</dbReference>
<evidence type="ECO:0000259" key="5">
    <source>
        <dbReference type="Pfam" id="PF01420"/>
    </source>
</evidence>
<feature type="domain" description="Type I restriction modification DNA specificity" evidence="5">
    <location>
        <begin position="316"/>
        <end position="479"/>
    </location>
</feature>
<dbReference type="CDD" id="cd17515">
    <property type="entry name" value="RMtype1_S_MjaORF132P_Sau1132ORF3780P-TRD1-CR1_like"/>
    <property type="match status" value="1"/>
</dbReference>
<comment type="similarity">
    <text evidence="1">Belongs to the type-I restriction system S methylase family.</text>
</comment>
<dbReference type="PANTHER" id="PTHR43140">
    <property type="entry name" value="TYPE-1 RESTRICTION ENZYME ECOKI SPECIFICITY PROTEIN"/>
    <property type="match status" value="1"/>
</dbReference>